<sequence length="83" mass="10022">MAYYVKDITEFRISQRHFFDERQFAAGCEREQDRLRDRDRDEIPDEERERDHGGNIYPGDIELAEVVLISTKKTEKEWLVFRG</sequence>
<dbReference type="EMBL" id="BGZK01000287">
    <property type="protein sequence ID" value="GBP34373.1"/>
    <property type="molecule type" value="Genomic_DNA"/>
</dbReference>
<dbReference type="Proteomes" id="UP000299102">
    <property type="component" value="Unassembled WGS sequence"/>
</dbReference>
<dbReference type="AlphaFoldDB" id="A0A4C1V6E3"/>
<reference evidence="2 3" key="1">
    <citation type="journal article" date="2019" name="Commun. Biol.">
        <title>The bagworm genome reveals a unique fibroin gene that provides high tensile strength.</title>
        <authorList>
            <person name="Kono N."/>
            <person name="Nakamura H."/>
            <person name="Ohtoshi R."/>
            <person name="Tomita M."/>
            <person name="Numata K."/>
            <person name="Arakawa K."/>
        </authorList>
    </citation>
    <scope>NUCLEOTIDE SEQUENCE [LARGE SCALE GENOMIC DNA]</scope>
</reference>
<evidence type="ECO:0000256" key="1">
    <source>
        <dbReference type="SAM" id="MobiDB-lite"/>
    </source>
</evidence>
<gene>
    <name evidence="2" type="ORF">EVAR_7426_1</name>
</gene>
<name>A0A4C1V6E3_EUMVA</name>
<comment type="caution">
    <text evidence="2">The sequence shown here is derived from an EMBL/GenBank/DDBJ whole genome shotgun (WGS) entry which is preliminary data.</text>
</comment>
<protein>
    <submittedName>
        <fullName evidence="2">Uncharacterized protein</fullName>
    </submittedName>
</protein>
<evidence type="ECO:0000313" key="2">
    <source>
        <dbReference type="EMBL" id="GBP34373.1"/>
    </source>
</evidence>
<organism evidence="2 3">
    <name type="scientific">Eumeta variegata</name>
    <name type="common">Bagworm moth</name>
    <name type="synonym">Eumeta japonica</name>
    <dbReference type="NCBI Taxonomy" id="151549"/>
    <lineage>
        <taxon>Eukaryota</taxon>
        <taxon>Metazoa</taxon>
        <taxon>Ecdysozoa</taxon>
        <taxon>Arthropoda</taxon>
        <taxon>Hexapoda</taxon>
        <taxon>Insecta</taxon>
        <taxon>Pterygota</taxon>
        <taxon>Neoptera</taxon>
        <taxon>Endopterygota</taxon>
        <taxon>Lepidoptera</taxon>
        <taxon>Glossata</taxon>
        <taxon>Ditrysia</taxon>
        <taxon>Tineoidea</taxon>
        <taxon>Psychidae</taxon>
        <taxon>Oiketicinae</taxon>
        <taxon>Eumeta</taxon>
    </lineage>
</organism>
<feature type="region of interest" description="Disordered" evidence="1">
    <location>
        <begin position="30"/>
        <end position="55"/>
    </location>
</feature>
<evidence type="ECO:0000313" key="3">
    <source>
        <dbReference type="Proteomes" id="UP000299102"/>
    </source>
</evidence>
<proteinExistence type="predicted"/>
<keyword evidence="3" id="KW-1185">Reference proteome</keyword>
<feature type="compositionally biased region" description="Basic and acidic residues" evidence="1">
    <location>
        <begin position="30"/>
        <end position="53"/>
    </location>
</feature>
<accession>A0A4C1V6E3</accession>